<comment type="caution">
    <text evidence="1">The sequence shown here is derived from an EMBL/GenBank/DDBJ whole genome shotgun (WGS) entry which is preliminary data.</text>
</comment>
<name>A0ABU7K5C4_9ACTN</name>
<dbReference type="Proteomes" id="UP001356095">
    <property type="component" value="Unassembled WGS sequence"/>
</dbReference>
<accession>A0ABU7K5C4</accession>
<evidence type="ECO:0000313" key="2">
    <source>
        <dbReference type="Proteomes" id="UP001356095"/>
    </source>
</evidence>
<keyword evidence="2" id="KW-1185">Reference proteome</keyword>
<dbReference type="RefSeq" id="WP_330091216.1">
    <property type="nucleotide sequence ID" value="NZ_JAUZMY010000007.1"/>
</dbReference>
<proteinExistence type="predicted"/>
<protein>
    <submittedName>
        <fullName evidence="1">Uncharacterized protein</fullName>
    </submittedName>
</protein>
<gene>
    <name evidence="1" type="ORF">Q8791_09330</name>
</gene>
<dbReference type="EMBL" id="JAUZMY010000007">
    <property type="protein sequence ID" value="MEE2037420.1"/>
    <property type="molecule type" value="Genomic_DNA"/>
</dbReference>
<sequence length="94" mass="10580">MTIGAGGTGLTFPINDCQDPWIDAIPNQGKLGQIFEGEVRRQKTLDYGMLFEADNTAVVPRLSDYAWAEVNYRGPQGTTRKDFTLWTDLGWVPW</sequence>
<evidence type="ECO:0000313" key="1">
    <source>
        <dbReference type="EMBL" id="MEE2037420.1"/>
    </source>
</evidence>
<organism evidence="1 2">
    <name type="scientific">Nocardiopsis codii</name>
    <dbReference type="NCBI Taxonomy" id="3065942"/>
    <lineage>
        <taxon>Bacteria</taxon>
        <taxon>Bacillati</taxon>
        <taxon>Actinomycetota</taxon>
        <taxon>Actinomycetes</taxon>
        <taxon>Streptosporangiales</taxon>
        <taxon>Nocardiopsidaceae</taxon>
        <taxon>Nocardiopsis</taxon>
    </lineage>
</organism>
<reference evidence="1 2" key="1">
    <citation type="submission" date="2023-08" db="EMBL/GenBank/DDBJ databases">
        <authorList>
            <person name="Girao M."/>
            <person name="Carvalho M.F."/>
        </authorList>
    </citation>
    <scope>NUCLEOTIDE SEQUENCE [LARGE SCALE GENOMIC DNA]</scope>
    <source>
        <strain evidence="1 2">CT-R113</strain>
    </source>
</reference>